<dbReference type="SUPFAM" id="SSF48371">
    <property type="entry name" value="ARM repeat"/>
    <property type="match status" value="1"/>
</dbReference>
<evidence type="ECO:0000256" key="1">
    <source>
        <dbReference type="SAM" id="Coils"/>
    </source>
</evidence>
<dbReference type="InterPro" id="IPR042510">
    <property type="entry name" value="CIP2A"/>
</dbReference>
<comment type="caution">
    <text evidence="2">The sequence shown here is derived from an EMBL/GenBank/DDBJ whole genome shotgun (WGS) entry which is preliminary data.</text>
</comment>
<evidence type="ECO:0000313" key="2">
    <source>
        <dbReference type="EMBL" id="KAJ8965606.1"/>
    </source>
</evidence>
<proteinExistence type="predicted"/>
<accession>A0ABQ9ITT9</accession>
<dbReference type="Proteomes" id="UP001162164">
    <property type="component" value="Unassembled WGS sequence"/>
</dbReference>
<dbReference type="Gene3D" id="6.10.140.910">
    <property type="match status" value="1"/>
</dbReference>
<keyword evidence="1" id="KW-0175">Coiled coil</keyword>
<dbReference type="PANTHER" id="PTHR23161:SF2">
    <property type="entry name" value="PROTEIN CIP2A"/>
    <property type="match status" value="1"/>
</dbReference>
<reference evidence="2" key="1">
    <citation type="journal article" date="2023" name="Insect Mol. Biol.">
        <title>Genome sequencing provides insights into the evolution of gene families encoding plant cell wall-degrading enzymes in longhorned beetles.</title>
        <authorList>
            <person name="Shin N.R."/>
            <person name="Okamura Y."/>
            <person name="Kirsch R."/>
            <person name="Pauchet Y."/>
        </authorList>
    </citation>
    <scope>NUCLEOTIDE SEQUENCE</scope>
    <source>
        <strain evidence="2">MMC_N1</strain>
    </source>
</reference>
<dbReference type="InterPro" id="IPR016024">
    <property type="entry name" value="ARM-type_fold"/>
</dbReference>
<dbReference type="Gene3D" id="1.25.10.10">
    <property type="entry name" value="Leucine-rich Repeat Variant"/>
    <property type="match status" value="1"/>
</dbReference>
<organism evidence="2 3">
    <name type="scientific">Molorchus minor</name>
    <dbReference type="NCBI Taxonomy" id="1323400"/>
    <lineage>
        <taxon>Eukaryota</taxon>
        <taxon>Metazoa</taxon>
        <taxon>Ecdysozoa</taxon>
        <taxon>Arthropoda</taxon>
        <taxon>Hexapoda</taxon>
        <taxon>Insecta</taxon>
        <taxon>Pterygota</taxon>
        <taxon>Neoptera</taxon>
        <taxon>Endopterygota</taxon>
        <taxon>Coleoptera</taxon>
        <taxon>Polyphaga</taxon>
        <taxon>Cucujiformia</taxon>
        <taxon>Chrysomeloidea</taxon>
        <taxon>Cerambycidae</taxon>
        <taxon>Lamiinae</taxon>
        <taxon>Monochamini</taxon>
        <taxon>Molorchus</taxon>
    </lineage>
</organism>
<evidence type="ECO:0000313" key="3">
    <source>
        <dbReference type="Proteomes" id="UP001162164"/>
    </source>
</evidence>
<sequence length="723" mass="82496">MKVLTSEINSYLVTRSEDSDLVINRYLQAFSVTTDVSIFDPEPNVGANFFFGLYQLFSKTEPHSQMAWYCVDVLTNACRNSSARRALIKTYNFIPYLARLLSDHLSVVKNKKLLKLMQDLSCGIKISWQIPHLPHLLKTLTKWVESQDDEIVCLSLDYMHADIPKGIIGKIVEPTFLSIFEAFKDNDFILLRQIVDFFLDVIGHSKHIHILKEYKQYGQQIEMLLQLIENNISKNPSDPESSTKDNNNPECKLAINWVNSEWVSYQALVVLTKITERARENDNSTEISNMLMAALPSFMFILRSNAAFSNMECCRRLGALLQLFRAMLQNGNFRAHTLQSLKIESVKEVFTSLQSDDLQLDSLPYFKSENGSATSTDAAHTYLYGLGLINDLVQYDAHYLDLQGTLMENRKVHMIIAQALYGGTTEVRSLALEICWHPSLPIGKVATAMGVLQPIFANTSQGPHRSPLMTQDVVELPTLSFNQMERLDDTLHQMKTLIKDSNVGNIATHQVMELYEYKLSTLAYAEKSALYSIEAATERCTQLQHRLAQVMAEYNKLHQLLFHTEKCLDQTRKSKEEVQAMYTQEQNQRLAIKGQNKVLDSQLKNKEKALAECLDELEGCHKNIKDLSETTEKLKEQLSKKEQFVNKLVENGNKLEKHLQKTEDLLKKLTWTIKNLNTQIVNLEETLSKTELKLAHTTEQLQATRSIIQTITKVANSQVPAME</sequence>
<protein>
    <submittedName>
        <fullName evidence="2">Uncharacterized protein</fullName>
    </submittedName>
</protein>
<dbReference type="PANTHER" id="PTHR23161">
    <property type="entry name" value="PROTEIN CIP2A"/>
    <property type="match status" value="1"/>
</dbReference>
<keyword evidence="3" id="KW-1185">Reference proteome</keyword>
<gene>
    <name evidence="2" type="ORF">NQ317_004365</name>
</gene>
<dbReference type="InterPro" id="IPR011989">
    <property type="entry name" value="ARM-like"/>
</dbReference>
<dbReference type="EMBL" id="JAPWTJ010002579">
    <property type="protein sequence ID" value="KAJ8965606.1"/>
    <property type="molecule type" value="Genomic_DNA"/>
</dbReference>
<feature type="coiled-coil region" evidence="1">
    <location>
        <begin position="533"/>
        <end position="700"/>
    </location>
</feature>
<name>A0ABQ9ITT9_9CUCU</name>